<evidence type="ECO:0008006" key="4">
    <source>
        <dbReference type="Google" id="ProtNLM"/>
    </source>
</evidence>
<comment type="caution">
    <text evidence="2">The sequence shown here is derived from an EMBL/GenBank/DDBJ whole genome shotgun (WGS) entry which is preliminary data.</text>
</comment>
<dbReference type="RefSeq" id="WP_344434342.1">
    <property type="nucleotide sequence ID" value="NZ_BAAASL010000006.1"/>
</dbReference>
<feature type="region of interest" description="Disordered" evidence="1">
    <location>
        <begin position="100"/>
        <end position="140"/>
    </location>
</feature>
<organism evidence="2 3">
    <name type="scientific">Streptomyces luteosporeus</name>
    <dbReference type="NCBI Taxonomy" id="173856"/>
    <lineage>
        <taxon>Bacteria</taxon>
        <taxon>Bacillati</taxon>
        <taxon>Actinomycetota</taxon>
        <taxon>Actinomycetes</taxon>
        <taxon>Kitasatosporales</taxon>
        <taxon>Streptomycetaceae</taxon>
        <taxon>Streptomyces</taxon>
    </lineage>
</organism>
<evidence type="ECO:0000313" key="3">
    <source>
        <dbReference type="Proteomes" id="UP001500886"/>
    </source>
</evidence>
<keyword evidence="3" id="KW-1185">Reference proteome</keyword>
<dbReference type="EMBL" id="BAAASL010000006">
    <property type="protein sequence ID" value="GAA2713084.1"/>
    <property type="molecule type" value="Genomic_DNA"/>
</dbReference>
<proteinExistence type="predicted"/>
<accession>A0ABP6G2X4</accession>
<evidence type="ECO:0000313" key="2">
    <source>
        <dbReference type="EMBL" id="GAA2713084.1"/>
    </source>
</evidence>
<dbReference type="InterPro" id="IPR045436">
    <property type="entry name" value="DUF6507"/>
</dbReference>
<gene>
    <name evidence="2" type="ORF">GCM10010315_18030</name>
</gene>
<evidence type="ECO:0000256" key="1">
    <source>
        <dbReference type="SAM" id="MobiDB-lite"/>
    </source>
</evidence>
<dbReference type="Proteomes" id="UP001500886">
    <property type="component" value="Unassembled WGS sequence"/>
</dbReference>
<reference evidence="3" key="1">
    <citation type="journal article" date="2019" name="Int. J. Syst. Evol. Microbiol.">
        <title>The Global Catalogue of Microorganisms (GCM) 10K type strain sequencing project: providing services to taxonomists for standard genome sequencing and annotation.</title>
        <authorList>
            <consortium name="The Broad Institute Genomics Platform"/>
            <consortium name="The Broad Institute Genome Sequencing Center for Infectious Disease"/>
            <person name="Wu L."/>
            <person name="Ma J."/>
        </authorList>
    </citation>
    <scope>NUCLEOTIDE SEQUENCE [LARGE SCALE GENOMIC DNA]</scope>
    <source>
        <strain evidence="3">JCM 4542</strain>
    </source>
</reference>
<name>A0ABP6G2X4_9ACTN</name>
<feature type="compositionally biased region" description="Gly residues" evidence="1">
    <location>
        <begin position="131"/>
        <end position="140"/>
    </location>
</feature>
<dbReference type="Pfam" id="PF20117">
    <property type="entry name" value="DUF6507"/>
    <property type="match status" value="1"/>
</dbReference>
<sequence>MGKWDIDVGGVNSVLSATGEVAGKLEGQLTSYSTNMEHAGTHAGTIAAGGKAPEGGGGLVAVALAEFAQKTKGDLQFIAARTGKSMKGAVEATKAYVHGDEQMAQDAQNNAIKAPTPEELKGNQGQQGDKGQQGKGTGKA</sequence>
<protein>
    <recommendedName>
        <fullName evidence="4">ESX-1 secretion-associated protein</fullName>
    </recommendedName>
</protein>